<comment type="subcellular location">
    <subcellularLocation>
        <location evidence="6">Cell membrane</location>
        <topology evidence="6">Multi-pass membrane protein</topology>
    </subcellularLocation>
    <subcellularLocation>
        <location evidence="1">Membrane</location>
        <topology evidence="1">Multi-pass membrane protein</topology>
    </subcellularLocation>
</comment>
<feature type="transmembrane region" description="Helical" evidence="7">
    <location>
        <begin position="188"/>
        <end position="215"/>
    </location>
</feature>
<feature type="transmembrane region" description="Helical" evidence="7">
    <location>
        <begin position="227"/>
        <end position="248"/>
    </location>
</feature>
<feature type="transmembrane region" description="Helical" evidence="7">
    <location>
        <begin position="65"/>
        <end position="91"/>
    </location>
</feature>
<name>A0ABT0CED8_THEVL</name>
<dbReference type="InterPro" id="IPR037294">
    <property type="entry name" value="ABC_BtuC-like"/>
</dbReference>
<evidence type="ECO:0000256" key="2">
    <source>
        <dbReference type="ARBA" id="ARBA00008034"/>
    </source>
</evidence>
<dbReference type="PANTHER" id="PTHR30477">
    <property type="entry name" value="ABC-TRANSPORTER METAL-BINDING PROTEIN"/>
    <property type="match status" value="1"/>
</dbReference>
<dbReference type="InterPro" id="IPR001626">
    <property type="entry name" value="ABC_TroCD"/>
</dbReference>
<keyword evidence="4 7" id="KW-1133">Transmembrane helix</keyword>
<dbReference type="CDD" id="cd06550">
    <property type="entry name" value="TM_ABC_iron-siderophores_like"/>
    <property type="match status" value="1"/>
</dbReference>
<keyword evidence="6" id="KW-0813">Transport</keyword>
<feature type="transmembrane region" description="Helical" evidence="7">
    <location>
        <begin position="144"/>
        <end position="162"/>
    </location>
</feature>
<dbReference type="Proteomes" id="UP000830835">
    <property type="component" value="Unassembled WGS sequence"/>
</dbReference>
<evidence type="ECO:0000256" key="7">
    <source>
        <dbReference type="SAM" id="Phobius"/>
    </source>
</evidence>
<comment type="caution">
    <text evidence="8">The sequence shown here is derived from an EMBL/GenBank/DDBJ whole genome shotgun (WGS) entry which is preliminary data.</text>
</comment>
<accession>A0ABT0CED8</accession>
<keyword evidence="5 7" id="KW-0472">Membrane</keyword>
<evidence type="ECO:0000313" key="9">
    <source>
        <dbReference type="Proteomes" id="UP000830835"/>
    </source>
</evidence>
<dbReference type="SUPFAM" id="SSF81345">
    <property type="entry name" value="ABC transporter involved in vitamin B12 uptake, BtuC"/>
    <property type="match status" value="1"/>
</dbReference>
<feature type="transmembrane region" description="Helical" evidence="7">
    <location>
        <begin position="255"/>
        <end position="275"/>
    </location>
</feature>
<dbReference type="EMBL" id="JAFIRA010000048">
    <property type="protein sequence ID" value="MCJ2544149.1"/>
    <property type="molecule type" value="Genomic_DNA"/>
</dbReference>
<evidence type="ECO:0000256" key="5">
    <source>
        <dbReference type="ARBA" id="ARBA00023136"/>
    </source>
</evidence>
<keyword evidence="3 6" id="KW-0812">Transmembrane</keyword>
<sequence>MGMLAGWDPLAWLRDPLAYGFMQRGLLAALLVGVLCAVLGCYVVLRGMAYLGDALAHAILPGVAIAYLMGGNLTLGALIAAGLVSGGIGFLSRSGQIREDTAIGILFAASLALGVALISSIKTYAQDLTHILFGNVLGVSNGDLLLMAGLSVGVLGLILMFYRQFLLVSFDPVFAATQKIPAEWFRQLLLLMLAVTVVVSLQVVGVGLVTAMLVTPGATAYLLTRRLPTMMAVAALIGAGGNVVGLYLSYYIDIASGAAMVLTVALIFLLVFLLAPGRGYVWSFRKGKGMSKL</sequence>
<dbReference type="PANTHER" id="PTHR30477:SF13">
    <property type="entry name" value="IRON TRANSPORT SYSTEM MEMBRANE PROTEIN HI_0360-RELATED"/>
    <property type="match status" value="1"/>
</dbReference>
<organism evidence="8 9">
    <name type="scientific">Thermostichus vulcanus str. 'Rupite'</name>
    <dbReference type="NCBI Taxonomy" id="2813851"/>
    <lineage>
        <taxon>Bacteria</taxon>
        <taxon>Bacillati</taxon>
        <taxon>Cyanobacteriota</taxon>
        <taxon>Cyanophyceae</taxon>
        <taxon>Thermostichales</taxon>
        <taxon>Thermostichaceae</taxon>
        <taxon>Thermostichus</taxon>
    </lineage>
</organism>
<dbReference type="RefSeq" id="WP_244352396.1">
    <property type="nucleotide sequence ID" value="NZ_JAFIRA010000048.1"/>
</dbReference>
<evidence type="ECO:0000256" key="4">
    <source>
        <dbReference type="ARBA" id="ARBA00022989"/>
    </source>
</evidence>
<dbReference type="Gene3D" id="1.10.3470.10">
    <property type="entry name" value="ABC transporter involved in vitamin B12 uptake, BtuC"/>
    <property type="match status" value="1"/>
</dbReference>
<reference evidence="8" key="1">
    <citation type="submission" date="2021-02" db="EMBL/GenBank/DDBJ databases">
        <title>The CRISPR/cas machinery reduction and long-range gene transfer in the hot spring cyanobacterium Synechococcus.</title>
        <authorList>
            <person name="Dvorak P."/>
            <person name="Jahodarova E."/>
            <person name="Hasler P."/>
            <person name="Poulickova A."/>
        </authorList>
    </citation>
    <scope>NUCLEOTIDE SEQUENCE</scope>
    <source>
        <strain evidence="8">Rupite</strain>
    </source>
</reference>
<evidence type="ECO:0000256" key="3">
    <source>
        <dbReference type="ARBA" id="ARBA00022692"/>
    </source>
</evidence>
<gene>
    <name evidence="8" type="ORF">JX360_14765</name>
</gene>
<protein>
    <submittedName>
        <fullName evidence="8">Metal ABC transporter permease</fullName>
    </submittedName>
</protein>
<evidence type="ECO:0000256" key="6">
    <source>
        <dbReference type="RuleBase" id="RU003943"/>
    </source>
</evidence>
<proteinExistence type="inferred from homology"/>
<evidence type="ECO:0000313" key="8">
    <source>
        <dbReference type="EMBL" id="MCJ2544149.1"/>
    </source>
</evidence>
<feature type="transmembrane region" description="Helical" evidence="7">
    <location>
        <begin position="103"/>
        <end position="124"/>
    </location>
</feature>
<comment type="similarity">
    <text evidence="2 6">Belongs to the ABC-3 integral membrane protein family.</text>
</comment>
<dbReference type="Pfam" id="PF00950">
    <property type="entry name" value="ABC-3"/>
    <property type="match status" value="1"/>
</dbReference>
<feature type="transmembrane region" description="Helical" evidence="7">
    <location>
        <begin position="26"/>
        <end position="45"/>
    </location>
</feature>
<keyword evidence="9" id="KW-1185">Reference proteome</keyword>
<evidence type="ECO:0000256" key="1">
    <source>
        <dbReference type="ARBA" id="ARBA00004141"/>
    </source>
</evidence>